<dbReference type="GO" id="GO:0019464">
    <property type="term" value="P:glycine decarboxylation via glycine cleavage system"/>
    <property type="evidence" value="ECO:0007669"/>
    <property type="project" value="UniProtKB-UniRule"/>
</dbReference>
<dbReference type="PANTHER" id="PTHR11715:SF3">
    <property type="entry name" value="GLYCINE CLEAVAGE SYSTEM H PROTEIN-RELATED"/>
    <property type="match status" value="1"/>
</dbReference>
<dbReference type="GO" id="GO:0005960">
    <property type="term" value="C:glycine cleavage complex"/>
    <property type="evidence" value="ECO:0007669"/>
    <property type="project" value="InterPro"/>
</dbReference>
<dbReference type="RefSeq" id="WP_176066153.1">
    <property type="nucleotide sequence ID" value="NZ_BJTG01000006.1"/>
</dbReference>
<gene>
    <name evidence="3 6" type="primary">gcvH</name>
    <name evidence="6" type="ORF">AMYX_27570</name>
</gene>
<evidence type="ECO:0000313" key="7">
    <source>
        <dbReference type="Proteomes" id="UP000503640"/>
    </source>
</evidence>
<evidence type="ECO:0000256" key="3">
    <source>
        <dbReference type="HAMAP-Rule" id="MF_00272"/>
    </source>
</evidence>
<evidence type="ECO:0000313" key="6">
    <source>
        <dbReference type="EMBL" id="GEJ58016.1"/>
    </source>
</evidence>
<dbReference type="PANTHER" id="PTHR11715">
    <property type="entry name" value="GLYCINE CLEAVAGE SYSTEM H PROTEIN"/>
    <property type="match status" value="1"/>
</dbReference>
<keyword evidence="7" id="KW-1185">Reference proteome</keyword>
<sequence length="130" mass="14375">MNVPEDLKYTKEHEWCRLKGNRAVIGITDHAQDQLGDIVYVELPEVGDPVKKGESFGVVESTKAVSELFAPVTGKVVEVNDPLSDAPESINEDPYEEGWMIQVELSDPKEVESLLDAAGYQKFLAEEEPG</sequence>
<evidence type="ECO:0000259" key="5">
    <source>
        <dbReference type="PROSITE" id="PS50968"/>
    </source>
</evidence>
<keyword evidence="2 3" id="KW-0450">Lipoyl</keyword>
<name>A0A7I9VNM8_9BACT</name>
<comment type="subunit">
    <text evidence="3">The glycine cleavage system is composed of four proteins: P, T, L and H.</text>
</comment>
<evidence type="ECO:0000256" key="2">
    <source>
        <dbReference type="ARBA" id="ARBA00022823"/>
    </source>
</evidence>
<dbReference type="NCBIfam" id="TIGR00527">
    <property type="entry name" value="gcvH"/>
    <property type="match status" value="1"/>
</dbReference>
<dbReference type="EMBL" id="BJTG01000006">
    <property type="protein sequence ID" value="GEJ58016.1"/>
    <property type="molecule type" value="Genomic_DNA"/>
</dbReference>
<dbReference type="InterPro" id="IPR002930">
    <property type="entry name" value="GCV_H"/>
</dbReference>
<proteinExistence type="inferred from homology"/>
<dbReference type="AlphaFoldDB" id="A0A7I9VNM8"/>
<dbReference type="InterPro" id="IPR011053">
    <property type="entry name" value="Single_hybrid_motif"/>
</dbReference>
<protein>
    <recommendedName>
        <fullName evidence="3">Glycine cleavage system H protein</fullName>
    </recommendedName>
</protein>
<reference evidence="7" key="1">
    <citation type="journal article" date="2020" name="Appl. Environ. Microbiol.">
        <title>Diazotrophic Anaeromyxobacter Isolates from Soils.</title>
        <authorList>
            <person name="Masuda Y."/>
            <person name="Yamanaka H."/>
            <person name="Xu Z.X."/>
            <person name="Shiratori Y."/>
            <person name="Aono T."/>
            <person name="Amachi S."/>
            <person name="Senoo K."/>
            <person name="Itoh H."/>
        </authorList>
    </citation>
    <scope>NUCLEOTIDE SEQUENCE [LARGE SCALE GENOMIC DNA]</scope>
    <source>
        <strain evidence="7">R267</strain>
    </source>
</reference>
<dbReference type="Gene3D" id="2.40.50.100">
    <property type="match status" value="1"/>
</dbReference>
<dbReference type="NCBIfam" id="NF002270">
    <property type="entry name" value="PRK01202.1"/>
    <property type="match status" value="1"/>
</dbReference>
<feature type="domain" description="Lipoyl-binding" evidence="5">
    <location>
        <begin position="22"/>
        <end position="104"/>
    </location>
</feature>
<comment type="similarity">
    <text evidence="1 3">Belongs to the GcvH family.</text>
</comment>
<evidence type="ECO:0000256" key="4">
    <source>
        <dbReference type="PIRSR" id="PIRSR617453-50"/>
    </source>
</evidence>
<comment type="caution">
    <text evidence="6">The sequence shown here is derived from an EMBL/GenBank/DDBJ whole genome shotgun (WGS) entry which is preliminary data.</text>
</comment>
<dbReference type="HAMAP" id="MF_00272">
    <property type="entry name" value="GcvH"/>
    <property type="match status" value="1"/>
</dbReference>
<dbReference type="InterPro" id="IPR000089">
    <property type="entry name" value="Biotin_lipoyl"/>
</dbReference>
<dbReference type="CDD" id="cd06848">
    <property type="entry name" value="GCS_H"/>
    <property type="match status" value="1"/>
</dbReference>
<dbReference type="Pfam" id="PF01597">
    <property type="entry name" value="GCV_H"/>
    <property type="match status" value="1"/>
</dbReference>
<feature type="modified residue" description="N6-lipoyllysine" evidence="3 4">
    <location>
        <position position="63"/>
    </location>
</feature>
<dbReference type="PROSITE" id="PS00189">
    <property type="entry name" value="LIPOYL"/>
    <property type="match status" value="1"/>
</dbReference>
<dbReference type="InterPro" id="IPR017453">
    <property type="entry name" value="GCV_H_sub"/>
</dbReference>
<dbReference type="PROSITE" id="PS50968">
    <property type="entry name" value="BIOTINYL_LIPOYL"/>
    <property type="match status" value="1"/>
</dbReference>
<comment type="cofactor">
    <cofactor evidence="3">
        <name>(R)-lipoate</name>
        <dbReference type="ChEBI" id="CHEBI:83088"/>
    </cofactor>
    <text evidence="3">Binds 1 lipoyl cofactor covalently.</text>
</comment>
<dbReference type="Proteomes" id="UP000503640">
    <property type="component" value="Unassembled WGS sequence"/>
</dbReference>
<organism evidence="6 7">
    <name type="scientific">Anaeromyxobacter diazotrophicus</name>
    <dbReference type="NCBI Taxonomy" id="2590199"/>
    <lineage>
        <taxon>Bacteria</taxon>
        <taxon>Pseudomonadati</taxon>
        <taxon>Myxococcota</taxon>
        <taxon>Myxococcia</taxon>
        <taxon>Myxococcales</taxon>
        <taxon>Cystobacterineae</taxon>
        <taxon>Anaeromyxobacteraceae</taxon>
        <taxon>Anaeromyxobacter</taxon>
    </lineage>
</organism>
<comment type="function">
    <text evidence="3">The glycine cleavage system catalyzes the degradation of glycine. The H protein shuttles the methylamine group of glycine from the P protein to the T protein.</text>
</comment>
<dbReference type="GO" id="GO:0009249">
    <property type="term" value="P:protein lipoylation"/>
    <property type="evidence" value="ECO:0007669"/>
    <property type="project" value="TreeGrafter"/>
</dbReference>
<evidence type="ECO:0000256" key="1">
    <source>
        <dbReference type="ARBA" id="ARBA00009249"/>
    </source>
</evidence>
<dbReference type="InterPro" id="IPR033753">
    <property type="entry name" value="GCV_H/Fam206"/>
</dbReference>
<accession>A0A7I9VNM8</accession>
<dbReference type="InterPro" id="IPR003016">
    <property type="entry name" value="2-oxoA_DH_lipoyl-BS"/>
</dbReference>
<dbReference type="SUPFAM" id="SSF51230">
    <property type="entry name" value="Single hybrid motif"/>
    <property type="match status" value="1"/>
</dbReference>
<dbReference type="GO" id="GO:0005829">
    <property type="term" value="C:cytosol"/>
    <property type="evidence" value="ECO:0007669"/>
    <property type="project" value="TreeGrafter"/>
</dbReference>